<name>A0A0G0TU20_9BACT</name>
<dbReference type="Proteomes" id="UP000034881">
    <property type="component" value="Unassembled WGS sequence"/>
</dbReference>
<feature type="compositionally biased region" description="Basic and acidic residues" evidence="1">
    <location>
        <begin position="83"/>
        <end position="97"/>
    </location>
</feature>
<organism evidence="2 3">
    <name type="scientific">Candidatus Daviesbacteria bacterium GW2011_GWC2_40_12</name>
    <dbReference type="NCBI Taxonomy" id="1618431"/>
    <lineage>
        <taxon>Bacteria</taxon>
        <taxon>Candidatus Daviesiibacteriota</taxon>
    </lineage>
</organism>
<accession>A0A0G0TU20</accession>
<gene>
    <name evidence="2" type="ORF">UT77_C0012G0014</name>
</gene>
<evidence type="ECO:0000256" key="1">
    <source>
        <dbReference type="SAM" id="MobiDB-lite"/>
    </source>
</evidence>
<comment type="caution">
    <text evidence="2">The sequence shown here is derived from an EMBL/GenBank/DDBJ whole genome shotgun (WGS) entry which is preliminary data.</text>
</comment>
<protein>
    <submittedName>
        <fullName evidence="2">Uncharacterized protein</fullName>
    </submittedName>
</protein>
<proteinExistence type="predicted"/>
<dbReference type="EMBL" id="LBYB01000012">
    <property type="protein sequence ID" value="KKR41387.1"/>
    <property type="molecule type" value="Genomic_DNA"/>
</dbReference>
<evidence type="ECO:0000313" key="2">
    <source>
        <dbReference type="EMBL" id="KKR41387.1"/>
    </source>
</evidence>
<feature type="region of interest" description="Disordered" evidence="1">
    <location>
        <begin position="82"/>
        <end position="125"/>
    </location>
</feature>
<dbReference type="AlphaFoldDB" id="A0A0G0TU20"/>
<evidence type="ECO:0000313" key="3">
    <source>
        <dbReference type="Proteomes" id="UP000034881"/>
    </source>
</evidence>
<sequence length="508" mass="57762">MPERILDRVPPEFQLKPDSQILRQELLEADPSLASDRLLLEEAHGLIVYNNFVAGIYTSPERLKVRDMNKVQAEANTADIDCVDGRRGGKQQEEGPTHTEPGGFTKRAPRLYQRKKHESGGKHIPRSAFLRGGIKAAAYEGKDLVEFPKGHFMEEPLKDANGKHLSPFQTCGQAAKMQDQGEIKDPDLIRGHIGKLNEITVPAVTDWYDDCLDMQGRDILKMVCVPLMLDAETRGYVLDLDKKNLYSPLSVAELIKVYRGRIEASLGKLVGSYGSKAEWLLNPAKITDLALVRYEITRGLMQDDQLRPFREDILTYLSEHYADLTAQQRQGVLFKFSNNGSLVYLQGSAYKEAEHPYKWHNERCLVISPEGNPPFVYFPDIQSFVATPPEPERTNIYANTMIDIWNHYHEEAKTRNSHTRMPDEILIFLTTPVYGELTQRNHNYVAALNTSAELFHHMISDPTKIESENGATKFDLYKAGKLKVFSLLYDYQTRIIRAVVNNRAIANR</sequence>
<feature type="compositionally biased region" description="Basic residues" evidence="1">
    <location>
        <begin position="107"/>
        <end position="117"/>
    </location>
</feature>
<reference evidence="2 3" key="1">
    <citation type="journal article" date="2015" name="Nature">
        <title>rRNA introns, odd ribosomes, and small enigmatic genomes across a large radiation of phyla.</title>
        <authorList>
            <person name="Brown C.T."/>
            <person name="Hug L.A."/>
            <person name="Thomas B.C."/>
            <person name="Sharon I."/>
            <person name="Castelle C.J."/>
            <person name="Singh A."/>
            <person name="Wilkins M.J."/>
            <person name="Williams K.H."/>
            <person name="Banfield J.F."/>
        </authorList>
    </citation>
    <scope>NUCLEOTIDE SEQUENCE [LARGE SCALE GENOMIC DNA]</scope>
</reference>